<feature type="region of interest" description="Disordered" evidence="1">
    <location>
        <begin position="80"/>
        <end position="108"/>
    </location>
</feature>
<accession>A0ABR3FE61</accession>
<dbReference type="Proteomes" id="UP001465976">
    <property type="component" value="Unassembled WGS sequence"/>
</dbReference>
<feature type="compositionally biased region" description="Acidic residues" evidence="1">
    <location>
        <begin position="280"/>
        <end position="290"/>
    </location>
</feature>
<feature type="compositionally biased region" description="Basic and acidic residues" evidence="1">
    <location>
        <begin position="28"/>
        <end position="37"/>
    </location>
</feature>
<comment type="caution">
    <text evidence="2">The sequence shown here is derived from an EMBL/GenBank/DDBJ whole genome shotgun (WGS) entry which is preliminary data.</text>
</comment>
<organism evidence="2 3">
    <name type="scientific">Marasmius crinis-equi</name>
    <dbReference type="NCBI Taxonomy" id="585013"/>
    <lineage>
        <taxon>Eukaryota</taxon>
        <taxon>Fungi</taxon>
        <taxon>Dikarya</taxon>
        <taxon>Basidiomycota</taxon>
        <taxon>Agaricomycotina</taxon>
        <taxon>Agaricomycetes</taxon>
        <taxon>Agaricomycetidae</taxon>
        <taxon>Agaricales</taxon>
        <taxon>Marasmiineae</taxon>
        <taxon>Marasmiaceae</taxon>
        <taxon>Marasmius</taxon>
    </lineage>
</organism>
<name>A0ABR3FE61_9AGAR</name>
<feature type="compositionally biased region" description="Basic residues" evidence="1">
    <location>
        <begin position="86"/>
        <end position="108"/>
    </location>
</feature>
<dbReference type="EMBL" id="JBAHYK010000489">
    <property type="protein sequence ID" value="KAL0573559.1"/>
    <property type="molecule type" value="Genomic_DNA"/>
</dbReference>
<proteinExistence type="predicted"/>
<feature type="region of interest" description="Disordered" evidence="1">
    <location>
        <begin position="374"/>
        <end position="420"/>
    </location>
</feature>
<reference evidence="2 3" key="1">
    <citation type="submission" date="2024-02" db="EMBL/GenBank/DDBJ databases">
        <title>A draft genome for the cacao thread blight pathogen Marasmius crinis-equi.</title>
        <authorList>
            <person name="Cohen S.P."/>
            <person name="Baruah I.K."/>
            <person name="Amoako-Attah I."/>
            <person name="Bukari Y."/>
            <person name="Meinhardt L.W."/>
            <person name="Bailey B.A."/>
        </authorList>
    </citation>
    <scope>NUCLEOTIDE SEQUENCE [LARGE SCALE GENOMIC DNA]</scope>
    <source>
        <strain evidence="2 3">GH-76</strain>
    </source>
</reference>
<gene>
    <name evidence="2" type="ORF">V5O48_008392</name>
</gene>
<protein>
    <submittedName>
        <fullName evidence="2">Uncharacterized protein</fullName>
    </submittedName>
</protein>
<feature type="region of interest" description="Disordered" evidence="1">
    <location>
        <begin position="1"/>
        <end position="53"/>
    </location>
</feature>
<evidence type="ECO:0000313" key="2">
    <source>
        <dbReference type="EMBL" id="KAL0573559.1"/>
    </source>
</evidence>
<feature type="region of interest" description="Disordered" evidence="1">
    <location>
        <begin position="324"/>
        <end position="361"/>
    </location>
</feature>
<feature type="region of interest" description="Disordered" evidence="1">
    <location>
        <begin position="255"/>
        <end position="309"/>
    </location>
</feature>
<sequence>MAPPREPCNNFESDEDNSDADRSNVACKHCDLHRENHPTSAAGPSNKRRRGGVGVRGVFNGLLAGKSDNEAEQLLKSANNEAKNGLKSKNKGNKPKSSKKTNGKTRSPKVYRLGTLFMDVSGTYKTTVDGAKVLNPKSTVIPSRGTILEATQRGHAAEFRKGLEIPDDASFEDINELIREHLPKPFDYFDKVWDQDYPPFVFASVEHRRLALCQHLLRPNGHEIRSISQGSSGKGFESNRLFIVTRKPIPQDILTSWSPSTIADVDDNEEESSSDKACSEAEDMEASDESDNQRDREAQVGNNKGKGKAVDVVRRYRRKVIESDAEGSETNTDAAETDESISELRPKKKARIDLTKDDDSDGFKLSMAEYNAAANSPDSSSLFLPGTPLSKPSQSTVNPQFSDPRPENDPYTNLPDLDFL</sequence>
<feature type="compositionally biased region" description="Polar residues" evidence="1">
    <location>
        <begin position="390"/>
        <end position="401"/>
    </location>
</feature>
<evidence type="ECO:0000256" key="1">
    <source>
        <dbReference type="SAM" id="MobiDB-lite"/>
    </source>
</evidence>
<keyword evidence="3" id="KW-1185">Reference proteome</keyword>
<evidence type="ECO:0000313" key="3">
    <source>
        <dbReference type="Proteomes" id="UP001465976"/>
    </source>
</evidence>